<dbReference type="EMBL" id="DULP01000095">
    <property type="protein sequence ID" value="HHW33784.1"/>
    <property type="molecule type" value="Genomic_DNA"/>
</dbReference>
<keyword evidence="7 8" id="KW-0472">Membrane</keyword>
<dbReference type="PANTHER" id="PTHR30269">
    <property type="entry name" value="TRANSMEMBRANE PROTEIN YFCA"/>
    <property type="match status" value="1"/>
</dbReference>
<evidence type="ECO:0000313" key="9">
    <source>
        <dbReference type="EMBL" id="HHW33784.1"/>
    </source>
</evidence>
<dbReference type="GO" id="GO:0005886">
    <property type="term" value="C:plasma membrane"/>
    <property type="evidence" value="ECO:0007669"/>
    <property type="project" value="UniProtKB-SubCell"/>
</dbReference>
<protein>
    <recommendedName>
        <fullName evidence="8">Probable membrane transporter protein</fullName>
    </recommendedName>
</protein>
<feature type="transmembrane region" description="Helical" evidence="8">
    <location>
        <begin position="74"/>
        <end position="92"/>
    </location>
</feature>
<evidence type="ECO:0000256" key="8">
    <source>
        <dbReference type="RuleBase" id="RU363041"/>
    </source>
</evidence>
<dbReference type="Pfam" id="PF01925">
    <property type="entry name" value="TauE"/>
    <property type="match status" value="1"/>
</dbReference>
<reference evidence="9 10" key="1">
    <citation type="journal article" date="2020" name="Biotechnol. Biofuels">
        <title>New insights from the biogas microbiome by comprehensive genome-resolved metagenomics of nearly 1600 species originating from multiple anaerobic digesters.</title>
        <authorList>
            <person name="Campanaro S."/>
            <person name="Treu L."/>
            <person name="Rodriguez-R L.M."/>
            <person name="Kovalovszki A."/>
            <person name="Ziels R.M."/>
            <person name="Maus I."/>
            <person name="Zhu X."/>
            <person name="Kougias P.G."/>
            <person name="Basile A."/>
            <person name="Luo G."/>
            <person name="Schluter A."/>
            <person name="Konstantinidis K.T."/>
            <person name="Angelidaki I."/>
        </authorList>
    </citation>
    <scope>NUCLEOTIDE SEQUENCE [LARGE SCALE GENOMIC DNA]</scope>
    <source>
        <strain evidence="9">AS04akNAM_125</strain>
    </source>
</reference>
<dbReference type="PANTHER" id="PTHR30269:SF37">
    <property type="entry name" value="MEMBRANE TRANSPORTER PROTEIN"/>
    <property type="match status" value="1"/>
</dbReference>
<feature type="transmembrane region" description="Helical" evidence="8">
    <location>
        <begin position="197"/>
        <end position="219"/>
    </location>
</feature>
<accession>A0A832PLK7</accession>
<feature type="transmembrane region" description="Helical" evidence="8">
    <location>
        <begin position="129"/>
        <end position="152"/>
    </location>
</feature>
<name>A0A832PLK7_9RHOB</name>
<evidence type="ECO:0000256" key="4">
    <source>
        <dbReference type="ARBA" id="ARBA00022475"/>
    </source>
</evidence>
<feature type="transmembrane region" description="Helical" evidence="8">
    <location>
        <begin position="7"/>
        <end position="38"/>
    </location>
</feature>
<gene>
    <name evidence="9" type="ORF">GXX24_06550</name>
</gene>
<evidence type="ECO:0000256" key="7">
    <source>
        <dbReference type="ARBA" id="ARBA00023136"/>
    </source>
</evidence>
<evidence type="ECO:0000256" key="5">
    <source>
        <dbReference type="ARBA" id="ARBA00022692"/>
    </source>
</evidence>
<evidence type="ECO:0000256" key="2">
    <source>
        <dbReference type="ARBA" id="ARBA00009142"/>
    </source>
</evidence>
<feature type="transmembrane region" description="Helical" evidence="8">
    <location>
        <begin position="172"/>
        <end position="192"/>
    </location>
</feature>
<evidence type="ECO:0000256" key="1">
    <source>
        <dbReference type="ARBA" id="ARBA00004651"/>
    </source>
</evidence>
<evidence type="ECO:0000256" key="3">
    <source>
        <dbReference type="ARBA" id="ARBA00022448"/>
    </source>
</evidence>
<proteinExistence type="inferred from homology"/>
<comment type="similarity">
    <text evidence="2 8">Belongs to the 4-toluene sulfonate uptake permease (TSUP) (TC 2.A.102) family.</text>
</comment>
<evidence type="ECO:0000256" key="6">
    <source>
        <dbReference type="ARBA" id="ARBA00022989"/>
    </source>
</evidence>
<keyword evidence="6 8" id="KW-1133">Transmembrane helix</keyword>
<feature type="transmembrane region" description="Helical" evidence="8">
    <location>
        <begin position="44"/>
        <end position="62"/>
    </location>
</feature>
<evidence type="ECO:0000313" key="10">
    <source>
        <dbReference type="Proteomes" id="UP000580830"/>
    </source>
</evidence>
<sequence length="247" mass="26085">MTLDYLAVLMAGAVAGGFINGLAGFGTALLALGLWLQIMPAQQAVAVVVVMSVVSGLQGLWVTRREIRDQPGRLTRFLLPGLVGLPMGVTLLGMVSVLALKLAIAGFMVAYGGFFTLRRSLPRFERPTPVLDAGIGFLGGVLGGAASLSGALPTMWCAMRPWPKGETRAVLQPYNVGILGVAVLLFALQGLYDRETLLLVGLALPGTLIGAQFGIALFHRLSDAQFRRLLILVMFGSGLALALRELV</sequence>
<dbReference type="InterPro" id="IPR052017">
    <property type="entry name" value="TSUP"/>
</dbReference>
<dbReference type="InterPro" id="IPR002781">
    <property type="entry name" value="TM_pro_TauE-like"/>
</dbReference>
<dbReference type="Proteomes" id="UP000580830">
    <property type="component" value="Unassembled WGS sequence"/>
</dbReference>
<feature type="transmembrane region" description="Helical" evidence="8">
    <location>
        <begin position="98"/>
        <end position="117"/>
    </location>
</feature>
<dbReference type="RefSeq" id="WP_303729863.1">
    <property type="nucleotide sequence ID" value="NZ_DULP01000095.1"/>
</dbReference>
<comment type="subcellular location">
    <subcellularLocation>
        <location evidence="1 8">Cell membrane</location>
        <topology evidence="1 8">Multi-pass membrane protein</topology>
    </subcellularLocation>
</comment>
<organism evidence="9 10">
    <name type="scientific">Paracoccus solventivorans</name>
    <dbReference type="NCBI Taxonomy" id="53463"/>
    <lineage>
        <taxon>Bacteria</taxon>
        <taxon>Pseudomonadati</taxon>
        <taxon>Pseudomonadota</taxon>
        <taxon>Alphaproteobacteria</taxon>
        <taxon>Rhodobacterales</taxon>
        <taxon>Paracoccaceae</taxon>
        <taxon>Paracoccus</taxon>
    </lineage>
</organism>
<comment type="caution">
    <text evidence="9">The sequence shown here is derived from an EMBL/GenBank/DDBJ whole genome shotgun (WGS) entry which is preliminary data.</text>
</comment>
<keyword evidence="4 8" id="KW-1003">Cell membrane</keyword>
<keyword evidence="5 8" id="KW-0812">Transmembrane</keyword>
<keyword evidence="3" id="KW-0813">Transport</keyword>
<dbReference type="AlphaFoldDB" id="A0A832PLK7"/>
<feature type="transmembrane region" description="Helical" evidence="8">
    <location>
        <begin position="225"/>
        <end position="243"/>
    </location>
</feature>